<dbReference type="InterPro" id="IPR001584">
    <property type="entry name" value="Integrase_cat-core"/>
</dbReference>
<dbReference type="Gene3D" id="1.10.340.70">
    <property type="match status" value="1"/>
</dbReference>
<dbReference type="InterPro" id="IPR041588">
    <property type="entry name" value="Integrase_H2C2"/>
</dbReference>
<proteinExistence type="predicted"/>
<dbReference type="EC" id="2.7.7.49" evidence="1"/>
<dbReference type="Gene3D" id="3.30.420.10">
    <property type="entry name" value="Ribonuclease H-like superfamily/Ribonuclease H"/>
    <property type="match status" value="1"/>
</dbReference>
<dbReference type="FunFam" id="3.30.420.10:FF:000063">
    <property type="entry name" value="Retrovirus-related Pol polyprotein from transposon 297-like Protein"/>
    <property type="match status" value="1"/>
</dbReference>
<feature type="region of interest" description="Disordered" evidence="2">
    <location>
        <begin position="399"/>
        <end position="422"/>
    </location>
</feature>
<dbReference type="InterPro" id="IPR036397">
    <property type="entry name" value="RNaseH_sf"/>
</dbReference>
<dbReference type="InterPro" id="IPR050951">
    <property type="entry name" value="Retrovirus_Pol_polyprotein"/>
</dbReference>
<evidence type="ECO:0000256" key="1">
    <source>
        <dbReference type="ARBA" id="ARBA00012493"/>
    </source>
</evidence>
<comment type="caution">
    <text evidence="4">The sequence shown here is derived from an EMBL/GenBank/DDBJ whole genome shotgun (WGS) entry which is preliminary data.</text>
</comment>
<dbReference type="GO" id="GO:0003964">
    <property type="term" value="F:RNA-directed DNA polymerase activity"/>
    <property type="evidence" value="ECO:0007669"/>
    <property type="project" value="UniProtKB-EC"/>
</dbReference>
<feature type="compositionally biased region" description="Polar residues" evidence="2">
    <location>
        <begin position="402"/>
        <end position="411"/>
    </location>
</feature>
<evidence type="ECO:0000256" key="2">
    <source>
        <dbReference type="SAM" id="MobiDB-lite"/>
    </source>
</evidence>
<dbReference type="AlphaFoldDB" id="A0ABD1EK81"/>
<organism evidence="4 5">
    <name type="scientific">Hypothenemus hampei</name>
    <name type="common">Coffee berry borer</name>
    <dbReference type="NCBI Taxonomy" id="57062"/>
    <lineage>
        <taxon>Eukaryota</taxon>
        <taxon>Metazoa</taxon>
        <taxon>Ecdysozoa</taxon>
        <taxon>Arthropoda</taxon>
        <taxon>Hexapoda</taxon>
        <taxon>Insecta</taxon>
        <taxon>Pterygota</taxon>
        <taxon>Neoptera</taxon>
        <taxon>Endopterygota</taxon>
        <taxon>Coleoptera</taxon>
        <taxon>Polyphaga</taxon>
        <taxon>Cucujiformia</taxon>
        <taxon>Curculionidae</taxon>
        <taxon>Scolytinae</taxon>
        <taxon>Hypothenemus</taxon>
    </lineage>
</organism>
<evidence type="ECO:0000313" key="5">
    <source>
        <dbReference type="Proteomes" id="UP001566132"/>
    </source>
</evidence>
<dbReference type="PANTHER" id="PTHR37984">
    <property type="entry name" value="PROTEIN CBG26694"/>
    <property type="match status" value="1"/>
</dbReference>
<keyword evidence="5" id="KW-1185">Reference proteome</keyword>
<dbReference type="Pfam" id="PF00665">
    <property type="entry name" value="rve"/>
    <property type="match status" value="1"/>
</dbReference>
<feature type="compositionally biased region" description="Basic residues" evidence="2">
    <location>
        <begin position="479"/>
        <end position="489"/>
    </location>
</feature>
<name>A0ABD1EK81_HYPHA</name>
<dbReference type="Pfam" id="PF17921">
    <property type="entry name" value="Integrase_H2C2"/>
    <property type="match status" value="1"/>
</dbReference>
<dbReference type="Proteomes" id="UP001566132">
    <property type="component" value="Unassembled WGS sequence"/>
</dbReference>
<reference evidence="4 5" key="1">
    <citation type="submission" date="2024-05" db="EMBL/GenBank/DDBJ databases">
        <title>Genetic variation in Jamaican populations of the coffee berry borer (Hypothenemus hampei).</title>
        <authorList>
            <person name="Errbii M."/>
            <person name="Myrie A."/>
        </authorList>
    </citation>
    <scope>NUCLEOTIDE SEQUENCE [LARGE SCALE GENOMIC DNA]</scope>
    <source>
        <strain evidence="4">JA-Hopewell-2020-01-JO</strain>
        <tissue evidence="4">Whole body</tissue>
    </source>
</reference>
<dbReference type="InterPro" id="IPR012337">
    <property type="entry name" value="RNaseH-like_sf"/>
</dbReference>
<sequence length="499" mass="57932">MNLLKEALMGNKEGVWAVPEIKPFNKIKEEITYEQGIFLRNRDRIIIPKSLQENVINLAHKGHLGIIKTKQILRTKVWFPNLDVLTEAFVKTCSVCQAVTKSEQRNPIVSSPTPNYPFQRVDVDFAGPFRNSKYLFIIVDELSRYPFIEIVKSTSFQSILPVLNNIFTSFGYPETLKSDNGPPFNSRDFKQFLDDCGIKHTRVTPYWPEANGLAERFVKTCKKALLCTHLETGNFDAKIQEFLVSYRSAPHASTKISPFEAVFKRRMNNYIPQIRQNNEDNREIKITDMRSKEKQKRYADMKRSTVPHRFVVGEYVLCKQMKRDNLTPHYDPNPYKIIRVAGTTITAQRKNQIIKRNSFFFKKFMYRKEMPGKKKPEITSQKKINKRVKFRIMEEGKVCEGSPNTSHTENGTVKHQEEKEEINEINDDQDETLRELSRTFEDSKNEIEFVIAESSEDSSEYLTSNESEGLGEEKGERKKTLRSRGKLKKPAGLEDFVLN</sequence>
<dbReference type="SUPFAM" id="SSF53098">
    <property type="entry name" value="Ribonuclease H-like"/>
    <property type="match status" value="1"/>
</dbReference>
<dbReference type="EMBL" id="JBDJPC010000007">
    <property type="protein sequence ID" value="KAL1495105.1"/>
    <property type="molecule type" value="Genomic_DNA"/>
</dbReference>
<gene>
    <name evidence="4" type="ORF">ABEB36_010575</name>
</gene>
<accession>A0ABD1EK81</accession>
<dbReference type="PANTHER" id="PTHR37984:SF5">
    <property type="entry name" value="PROTEIN NYNRIN-LIKE"/>
    <property type="match status" value="1"/>
</dbReference>
<feature type="region of interest" description="Disordered" evidence="2">
    <location>
        <begin position="451"/>
        <end position="499"/>
    </location>
</feature>
<feature type="domain" description="Integrase catalytic" evidence="3">
    <location>
        <begin position="113"/>
        <end position="266"/>
    </location>
</feature>
<dbReference type="PROSITE" id="PS50994">
    <property type="entry name" value="INTEGRASE"/>
    <property type="match status" value="1"/>
</dbReference>
<evidence type="ECO:0000259" key="3">
    <source>
        <dbReference type="PROSITE" id="PS50994"/>
    </source>
</evidence>
<protein>
    <recommendedName>
        <fullName evidence="1">RNA-directed DNA polymerase</fullName>
        <ecNumber evidence="1">2.7.7.49</ecNumber>
    </recommendedName>
</protein>
<evidence type="ECO:0000313" key="4">
    <source>
        <dbReference type="EMBL" id="KAL1495105.1"/>
    </source>
</evidence>